<protein>
    <recommendedName>
        <fullName evidence="11">C2H2-type domain-containing protein</fullName>
    </recommendedName>
</protein>
<dbReference type="PROSITE" id="PS50157">
    <property type="entry name" value="ZINC_FINGER_C2H2_2"/>
    <property type="match status" value="7"/>
</dbReference>
<feature type="domain" description="C2H2-type" evidence="11">
    <location>
        <begin position="1"/>
        <end position="26"/>
    </location>
</feature>
<evidence type="ECO:0000256" key="6">
    <source>
        <dbReference type="ARBA" id="ARBA00023015"/>
    </source>
</evidence>
<feature type="non-terminal residue" evidence="12">
    <location>
        <position position="1"/>
    </location>
</feature>
<reference evidence="12 13" key="1">
    <citation type="submission" date="2019-01" db="EMBL/GenBank/DDBJ databases">
        <title>A draft genome assembly of the solar-powered sea slug Elysia chlorotica.</title>
        <authorList>
            <person name="Cai H."/>
            <person name="Li Q."/>
            <person name="Fang X."/>
            <person name="Li J."/>
            <person name="Curtis N.E."/>
            <person name="Altenburger A."/>
            <person name="Shibata T."/>
            <person name="Feng M."/>
            <person name="Maeda T."/>
            <person name="Schwartz J.A."/>
            <person name="Shigenobu S."/>
            <person name="Lundholm N."/>
            <person name="Nishiyama T."/>
            <person name="Yang H."/>
            <person name="Hasebe M."/>
            <person name="Li S."/>
            <person name="Pierce S.K."/>
            <person name="Wang J."/>
        </authorList>
    </citation>
    <scope>NUCLEOTIDE SEQUENCE [LARGE SCALE GENOMIC DNA]</scope>
    <source>
        <strain evidence="12">EC2010</strain>
        <tissue evidence="12">Whole organism of an adult</tissue>
    </source>
</reference>
<sequence>CSLCAAHFKSQTGLRQHMEVKHGTNPSLRCPICGKIMYNKTNLEGHMNKHKGIKPFSCPLCKKSFYFAMASMYVGSPSSYSGHMSTKGYSMKSTPKSFPRALVCKVCNTAWNSSDEHRRHMCQAHKYLSCQKCHTLCPTSGALRSHMNREHTPKLVCPICNKMFHCRVNYSGHMNMHSGTKPYACDKCGKRFAYQQSRSAHEKIYQLWSKSGNSYSCSLCTYSTTYRNRVRGHCRSVHMGIPRKYKGNEKGLFMCDKCGKEFTSSRGFRMHTLSKHLNQYPYHCQECSKGFMSVATHRDHMNMHAGIALQCMGCETLFYTEYGLKRHLLRKHPELL</sequence>
<feature type="domain" description="C2H2-type" evidence="11">
    <location>
        <begin position="183"/>
        <end position="205"/>
    </location>
</feature>
<dbReference type="PANTHER" id="PTHR24384:SF189">
    <property type="entry name" value="C2H2-TYPE DOMAIN-CONTAINING PROTEIN-RELATED"/>
    <property type="match status" value="1"/>
</dbReference>
<evidence type="ECO:0000256" key="2">
    <source>
        <dbReference type="ARBA" id="ARBA00022723"/>
    </source>
</evidence>
<dbReference type="InterPro" id="IPR036236">
    <property type="entry name" value="Znf_C2H2_sf"/>
</dbReference>
<keyword evidence="7" id="KW-0238">DNA-binding</keyword>
<dbReference type="EMBL" id="RQTK01000142">
    <property type="protein sequence ID" value="RUS86331.1"/>
    <property type="molecule type" value="Genomic_DNA"/>
</dbReference>
<evidence type="ECO:0000259" key="11">
    <source>
        <dbReference type="PROSITE" id="PS50157"/>
    </source>
</evidence>
<organism evidence="12 13">
    <name type="scientific">Elysia chlorotica</name>
    <name type="common">Eastern emerald elysia</name>
    <name type="synonym">Sea slug</name>
    <dbReference type="NCBI Taxonomy" id="188477"/>
    <lineage>
        <taxon>Eukaryota</taxon>
        <taxon>Metazoa</taxon>
        <taxon>Spiralia</taxon>
        <taxon>Lophotrochozoa</taxon>
        <taxon>Mollusca</taxon>
        <taxon>Gastropoda</taxon>
        <taxon>Heterobranchia</taxon>
        <taxon>Euthyneura</taxon>
        <taxon>Panpulmonata</taxon>
        <taxon>Sacoglossa</taxon>
        <taxon>Placobranchoidea</taxon>
        <taxon>Plakobranchidae</taxon>
        <taxon>Elysia</taxon>
    </lineage>
</organism>
<keyword evidence="2" id="KW-0479">Metal-binding</keyword>
<feature type="domain" description="C2H2-type" evidence="11">
    <location>
        <begin position="282"/>
        <end position="306"/>
    </location>
</feature>
<evidence type="ECO:0000256" key="7">
    <source>
        <dbReference type="ARBA" id="ARBA00023125"/>
    </source>
</evidence>
<dbReference type="STRING" id="188477.A0A433TXK5"/>
<dbReference type="SUPFAM" id="SSF57667">
    <property type="entry name" value="beta-beta-alpha zinc fingers"/>
    <property type="match status" value="3"/>
</dbReference>
<feature type="domain" description="C2H2-type" evidence="11">
    <location>
        <begin position="215"/>
        <end position="243"/>
    </location>
</feature>
<dbReference type="OrthoDB" id="6147675at2759"/>
<dbReference type="GO" id="GO:0005634">
    <property type="term" value="C:nucleus"/>
    <property type="evidence" value="ECO:0007669"/>
    <property type="project" value="UniProtKB-SubCell"/>
</dbReference>
<dbReference type="GO" id="GO:0000981">
    <property type="term" value="F:DNA-binding transcription factor activity, RNA polymerase II-specific"/>
    <property type="evidence" value="ECO:0007669"/>
    <property type="project" value="TreeGrafter"/>
</dbReference>
<evidence type="ECO:0000313" key="12">
    <source>
        <dbReference type="EMBL" id="RUS86331.1"/>
    </source>
</evidence>
<dbReference type="PROSITE" id="PS00028">
    <property type="entry name" value="ZINC_FINGER_C2H2_1"/>
    <property type="match status" value="7"/>
</dbReference>
<evidence type="ECO:0000256" key="9">
    <source>
        <dbReference type="ARBA" id="ARBA00023242"/>
    </source>
</evidence>
<evidence type="ECO:0000256" key="8">
    <source>
        <dbReference type="ARBA" id="ARBA00023163"/>
    </source>
</evidence>
<comment type="caution">
    <text evidence="12">The sequence shown here is derived from an EMBL/GenBank/DDBJ whole genome shotgun (WGS) entry which is preliminary data.</text>
</comment>
<keyword evidence="5" id="KW-0862">Zinc</keyword>
<dbReference type="InterPro" id="IPR013087">
    <property type="entry name" value="Znf_C2H2_type"/>
</dbReference>
<dbReference type="FunFam" id="3.30.160.60:FF:000100">
    <property type="entry name" value="Zinc finger 45-like"/>
    <property type="match status" value="1"/>
</dbReference>
<dbReference type="InterPro" id="IPR050752">
    <property type="entry name" value="C2H2-ZF_domain"/>
</dbReference>
<evidence type="ECO:0000256" key="5">
    <source>
        <dbReference type="ARBA" id="ARBA00022833"/>
    </source>
</evidence>
<dbReference type="GO" id="GO:0008270">
    <property type="term" value="F:zinc ion binding"/>
    <property type="evidence" value="ECO:0007669"/>
    <property type="project" value="UniProtKB-KW"/>
</dbReference>
<feature type="domain" description="C2H2-type" evidence="11">
    <location>
        <begin position="253"/>
        <end position="281"/>
    </location>
</feature>
<keyword evidence="3" id="KW-0677">Repeat</keyword>
<evidence type="ECO:0000256" key="4">
    <source>
        <dbReference type="ARBA" id="ARBA00022771"/>
    </source>
</evidence>
<comment type="subcellular location">
    <subcellularLocation>
        <location evidence="1">Nucleus</location>
    </subcellularLocation>
</comment>
<proteinExistence type="predicted"/>
<evidence type="ECO:0000256" key="3">
    <source>
        <dbReference type="ARBA" id="ARBA00022737"/>
    </source>
</evidence>
<feature type="domain" description="C2H2-type" evidence="11">
    <location>
        <begin position="155"/>
        <end position="182"/>
    </location>
</feature>
<gene>
    <name evidence="12" type="ORF">EGW08_005916</name>
</gene>
<evidence type="ECO:0000256" key="1">
    <source>
        <dbReference type="ARBA" id="ARBA00004123"/>
    </source>
</evidence>
<dbReference type="AlphaFoldDB" id="A0A433TXK5"/>
<keyword evidence="6" id="KW-0805">Transcription regulation</keyword>
<keyword evidence="9" id="KW-0539">Nucleus</keyword>
<dbReference type="Pfam" id="PF00096">
    <property type="entry name" value="zf-C2H2"/>
    <property type="match status" value="2"/>
</dbReference>
<accession>A0A433TXK5</accession>
<dbReference type="GO" id="GO:0000978">
    <property type="term" value="F:RNA polymerase II cis-regulatory region sequence-specific DNA binding"/>
    <property type="evidence" value="ECO:0007669"/>
    <property type="project" value="TreeGrafter"/>
</dbReference>
<dbReference type="Gene3D" id="3.30.160.60">
    <property type="entry name" value="Classic Zinc Finger"/>
    <property type="match status" value="5"/>
</dbReference>
<keyword evidence="4 10" id="KW-0863">Zinc-finger</keyword>
<dbReference type="Proteomes" id="UP000271974">
    <property type="component" value="Unassembled WGS sequence"/>
</dbReference>
<feature type="domain" description="C2H2-type" evidence="11">
    <location>
        <begin position="28"/>
        <end position="55"/>
    </location>
</feature>
<name>A0A433TXK5_ELYCH</name>
<keyword evidence="8" id="KW-0804">Transcription</keyword>
<dbReference type="PANTHER" id="PTHR24384">
    <property type="entry name" value="FINGER PUTATIVE TRANSCRIPTION FACTOR FAMILY-RELATED"/>
    <property type="match status" value="1"/>
</dbReference>
<keyword evidence="13" id="KW-1185">Reference proteome</keyword>
<dbReference type="SMART" id="SM00355">
    <property type="entry name" value="ZnF_C2H2"/>
    <property type="match status" value="10"/>
</dbReference>
<evidence type="ECO:0000313" key="13">
    <source>
        <dbReference type="Proteomes" id="UP000271974"/>
    </source>
</evidence>
<evidence type="ECO:0000256" key="10">
    <source>
        <dbReference type="PROSITE-ProRule" id="PRU00042"/>
    </source>
</evidence>